<dbReference type="SUPFAM" id="SSF51011">
    <property type="entry name" value="Glycosyl hydrolase domain"/>
    <property type="match status" value="1"/>
</dbReference>
<dbReference type="InterPro" id="IPR010720">
    <property type="entry name" value="Alpha-L-AF_C"/>
</dbReference>
<dbReference type="EC" id="3.2.1.55" evidence="5"/>
<dbReference type="Pfam" id="PF06964">
    <property type="entry name" value="Alpha-L-AF_C"/>
    <property type="match status" value="1"/>
</dbReference>
<comment type="catalytic activity">
    <reaction evidence="1">
        <text>Hydrolysis of terminal non-reducing alpha-L-arabinofuranoside residues in alpha-L-arabinosides.</text>
        <dbReference type="EC" id="3.2.1.55"/>
    </reaction>
</comment>
<evidence type="ECO:0000256" key="4">
    <source>
        <dbReference type="ARBA" id="ARBA00011165"/>
    </source>
</evidence>
<dbReference type="AlphaFoldDB" id="A0A3A9AMG1"/>
<evidence type="ECO:0000313" key="10">
    <source>
        <dbReference type="EMBL" id="RKI92518.1"/>
    </source>
</evidence>
<dbReference type="InterPro" id="IPR017853">
    <property type="entry name" value="GH"/>
</dbReference>
<evidence type="ECO:0000313" key="11">
    <source>
        <dbReference type="Proteomes" id="UP000280696"/>
    </source>
</evidence>
<evidence type="ECO:0000256" key="2">
    <source>
        <dbReference type="ARBA" id="ARBA00004881"/>
    </source>
</evidence>
<dbReference type="Proteomes" id="UP000280696">
    <property type="component" value="Unassembled WGS sequence"/>
</dbReference>
<gene>
    <name evidence="10" type="ORF">D7V94_07305</name>
</gene>
<dbReference type="PANTHER" id="PTHR43576:SF3">
    <property type="entry name" value="ALPHA-L-ARABINOFURANOSIDASE C"/>
    <property type="match status" value="1"/>
</dbReference>
<comment type="caution">
    <text evidence="10">The sequence shown here is derived from an EMBL/GenBank/DDBJ whole genome shotgun (WGS) entry which is preliminary data.</text>
</comment>
<evidence type="ECO:0000256" key="8">
    <source>
        <dbReference type="ARBA" id="ARBA00023295"/>
    </source>
</evidence>
<reference evidence="10 11" key="1">
    <citation type="submission" date="2018-09" db="EMBL/GenBank/DDBJ databases">
        <title>Murine metabolic-syndrome-specific gut microbial biobank.</title>
        <authorList>
            <person name="Liu C."/>
        </authorList>
    </citation>
    <scope>NUCLEOTIDE SEQUENCE [LARGE SCALE GENOMIC DNA]</scope>
    <source>
        <strain evidence="10 11">0.1xD8-82</strain>
    </source>
</reference>
<accession>A0A3A9AMG1</accession>
<dbReference type="Gene3D" id="3.20.20.80">
    <property type="entry name" value="Glycosidases"/>
    <property type="match status" value="1"/>
</dbReference>
<dbReference type="SUPFAM" id="SSF51445">
    <property type="entry name" value="(Trans)glycosidases"/>
    <property type="match status" value="1"/>
</dbReference>
<keyword evidence="8" id="KW-0326">Glycosidase</keyword>
<dbReference type="InterPro" id="IPR013780">
    <property type="entry name" value="Glyco_hydro_b"/>
</dbReference>
<protein>
    <recommendedName>
        <fullName evidence="5">non-reducing end alpha-L-arabinofuranosidase</fullName>
        <ecNumber evidence="5">3.2.1.55</ecNumber>
    </recommendedName>
</protein>
<proteinExistence type="inferred from homology"/>
<feature type="domain" description="Alpha-L-arabinofuranosidase C-terminal" evidence="9">
    <location>
        <begin position="291"/>
        <end position="495"/>
    </location>
</feature>
<evidence type="ECO:0000256" key="1">
    <source>
        <dbReference type="ARBA" id="ARBA00001462"/>
    </source>
</evidence>
<evidence type="ECO:0000256" key="6">
    <source>
        <dbReference type="ARBA" id="ARBA00022801"/>
    </source>
</evidence>
<organism evidence="10 11">
    <name type="scientific">Parablautia intestinalis</name>
    <dbReference type="NCBI Taxonomy" id="2320100"/>
    <lineage>
        <taxon>Bacteria</taxon>
        <taxon>Bacillati</taxon>
        <taxon>Bacillota</taxon>
        <taxon>Clostridia</taxon>
        <taxon>Lachnospirales</taxon>
        <taxon>Lachnospiraceae</taxon>
        <taxon>Parablautia</taxon>
    </lineage>
</organism>
<dbReference type="GO" id="GO:0000272">
    <property type="term" value="P:polysaccharide catabolic process"/>
    <property type="evidence" value="ECO:0007669"/>
    <property type="project" value="TreeGrafter"/>
</dbReference>
<name>A0A3A9AMG1_9FIRM</name>
<comment type="subunit">
    <text evidence="4">Homohexamer; trimer of dimers.</text>
</comment>
<dbReference type="Gene3D" id="2.60.40.1180">
    <property type="entry name" value="Golgi alpha-mannosidase II"/>
    <property type="match status" value="1"/>
</dbReference>
<dbReference type="GO" id="GO:0046556">
    <property type="term" value="F:alpha-L-arabinofuranosidase activity"/>
    <property type="evidence" value="ECO:0007669"/>
    <property type="project" value="UniProtKB-EC"/>
</dbReference>
<evidence type="ECO:0000256" key="5">
    <source>
        <dbReference type="ARBA" id="ARBA00012670"/>
    </source>
</evidence>
<evidence type="ECO:0000259" key="9">
    <source>
        <dbReference type="SMART" id="SM00813"/>
    </source>
</evidence>
<keyword evidence="11" id="KW-1185">Reference proteome</keyword>
<dbReference type="EMBL" id="RAYQ01000005">
    <property type="protein sequence ID" value="RKI92518.1"/>
    <property type="molecule type" value="Genomic_DNA"/>
</dbReference>
<dbReference type="OrthoDB" id="9758333at2"/>
<comment type="pathway">
    <text evidence="2">Glycan metabolism.</text>
</comment>
<sequence>MIIDKDYRVGEVDPRLAASHVEHAGRGVYNGIYEPEHSLADEEGFRKDVIESVRQLGTTAIRYPGGNFVSNYDWMDGVGPKEQRPTRLELAWRQIEPNTFGTNEFLSWIHKVGNIDPMFTVNLGSGGMKEAVSLLEYCNYPGGTYYSDLRKKHGYDKPYNIKTWFLGNEMDGPWQLGGLSGTEYGRKAVNAGFAMRSMFPDLELILVGSSGNRCENYPAFMAEALEIAYDQVDMVSLHRYYGGHEGGWENGTEDFFAVSLDLEDYIRGSIATCDYIKAKKRAKKTINISLDEWNIWPKMPDEIVRMNELSPWYFGGPLAEGFMTYEDFLVCCFYNLTVLKHADRVKILCVDLLVNTSGPVHTEFGGNVWRQPNYYVIQHIARYGEGTVLGCVMEVPKYDSATYTDVPYVEAVPVYHEEKETLTLFCASRSLTEDTMLTLNLRGFEDYHVIEHIAVACEDLGAVNGPEGERIYPVNLENTTRVEEDQIMIRIPKMSWNVVRMGKKQA</sequence>
<dbReference type="GO" id="GO:0046373">
    <property type="term" value="P:L-arabinose metabolic process"/>
    <property type="evidence" value="ECO:0007669"/>
    <property type="project" value="InterPro"/>
</dbReference>
<dbReference type="Pfam" id="PF22848">
    <property type="entry name" value="ASD1_dom"/>
    <property type="match status" value="1"/>
</dbReference>
<dbReference type="SMART" id="SM00813">
    <property type="entry name" value="Alpha-L-AF_C"/>
    <property type="match status" value="1"/>
</dbReference>
<keyword evidence="7" id="KW-0119">Carbohydrate metabolism</keyword>
<keyword evidence="6" id="KW-0378">Hydrolase</keyword>
<dbReference type="PANTHER" id="PTHR43576">
    <property type="entry name" value="ALPHA-L-ARABINOFURANOSIDASE C-RELATED"/>
    <property type="match status" value="1"/>
</dbReference>
<comment type="similarity">
    <text evidence="3">Belongs to the glycosyl hydrolase 51 family.</text>
</comment>
<evidence type="ECO:0000256" key="3">
    <source>
        <dbReference type="ARBA" id="ARBA00007186"/>
    </source>
</evidence>
<dbReference type="InterPro" id="IPR055235">
    <property type="entry name" value="ASD1_cat"/>
</dbReference>
<evidence type="ECO:0000256" key="7">
    <source>
        <dbReference type="ARBA" id="ARBA00023277"/>
    </source>
</evidence>